<accession>A0ABN8M836</accession>
<keyword evidence="6 8" id="KW-0472">Membrane</keyword>
<evidence type="ECO:0000256" key="7">
    <source>
        <dbReference type="SAM" id="MobiDB-lite"/>
    </source>
</evidence>
<name>A0ABN8M836_9CNID</name>
<dbReference type="InterPro" id="IPR059081">
    <property type="entry name" value="PRRT3-4"/>
</dbReference>
<feature type="compositionally biased region" description="Low complexity" evidence="7">
    <location>
        <begin position="1"/>
        <end position="20"/>
    </location>
</feature>
<feature type="transmembrane region" description="Helical" evidence="8">
    <location>
        <begin position="48"/>
        <end position="67"/>
    </location>
</feature>
<sequence length="321" mass="35346">MSNTNKSSVKLSSELSSTSVPKTAVPDPGPDWKTAKLEWGVAWEFHCYGLGVAFAFLSISSVAAIVLASKKKAFARRVFFDAINSLQVLFGMSRALCLLIDPYESKMNIANCPVWIARPLFGITFPCLTSSFCLIHLAFLEVAKVQLVPPKIQNFKVVVSIIGLHFLVVIVSDTTVAFEGNLTELLIVCQSFFIVWGFLNPISFMYSGSKVVSQARKIQRQLLAIQQAEIRKEAPKPNNTHVCCRTSKVAKITLATSALGVACCSLQVYSLFGVYGMYSKVVNPKPWPWLAFQTSFRLVELAMGCTIAYSVLQSADRGQHL</sequence>
<feature type="transmembrane region" description="Helical" evidence="8">
    <location>
        <begin position="79"/>
        <end position="100"/>
    </location>
</feature>
<keyword evidence="11" id="KW-1185">Reference proteome</keyword>
<feature type="transmembrane region" description="Helical" evidence="8">
    <location>
        <begin position="185"/>
        <end position="207"/>
    </location>
</feature>
<reference evidence="10 11" key="1">
    <citation type="submission" date="2022-05" db="EMBL/GenBank/DDBJ databases">
        <authorList>
            <consortium name="Genoscope - CEA"/>
            <person name="William W."/>
        </authorList>
    </citation>
    <scope>NUCLEOTIDE SEQUENCE [LARGE SCALE GENOMIC DNA]</scope>
</reference>
<protein>
    <recommendedName>
        <fullName evidence="9">Proline-rich transmembrane protein 3/4 domain-containing protein</fullName>
    </recommendedName>
</protein>
<feature type="transmembrane region" description="Helical" evidence="8">
    <location>
        <begin position="120"/>
        <end position="143"/>
    </location>
</feature>
<keyword evidence="3 8" id="KW-0812">Transmembrane</keyword>
<dbReference type="InterPro" id="IPR052836">
    <property type="entry name" value="PRRT_domain-containing"/>
</dbReference>
<keyword evidence="4" id="KW-0732">Signal</keyword>
<feature type="domain" description="Proline-rich transmembrane protein 3/4" evidence="9">
    <location>
        <begin position="22"/>
        <end position="311"/>
    </location>
</feature>
<dbReference type="Pfam" id="PF25987">
    <property type="entry name" value="PRRT3"/>
    <property type="match status" value="1"/>
</dbReference>
<evidence type="ECO:0000256" key="2">
    <source>
        <dbReference type="ARBA" id="ARBA00022553"/>
    </source>
</evidence>
<gene>
    <name evidence="10" type="ORF">PEVE_00027127</name>
</gene>
<comment type="subcellular location">
    <subcellularLocation>
        <location evidence="1">Membrane</location>
        <topology evidence="1">Multi-pass membrane protein</topology>
    </subcellularLocation>
</comment>
<evidence type="ECO:0000256" key="3">
    <source>
        <dbReference type="ARBA" id="ARBA00022692"/>
    </source>
</evidence>
<evidence type="ECO:0000256" key="8">
    <source>
        <dbReference type="SAM" id="Phobius"/>
    </source>
</evidence>
<feature type="region of interest" description="Disordered" evidence="7">
    <location>
        <begin position="1"/>
        <end position="27"/>
    </location>
</feature>
<evidence type="ECO:0000313" key="11">
    <source>
        <dbReference type="Proteomes" id="UP001159427"/>
    </source>
</evidence>
<dbReference type="PANTHER" id="PTHR35578:SF6">
    <property type="entry name" value="PROLINE-RICH TRANSMEMBRANE PROTEIN 4"/>
    <property type="match status" value="1"/>
</dbReference>
<dbReference type="EMBL" id="CALNXI010000370">
    <property type="protein sequence ID" value="CAH3025769.1"/>
    <property type="molecule type" value="Genomic_DNA"/>
</dbReference>
<dbReference type="PANTHER" id="PTHR35578">
    <property type="entry name" value="PROLINE-RICH TRANSMEMBRANE PROTEIN 4-RELATED"/>
    <property type="match status" value="1"/>
</dbReference>
<proteinExistence type="predicted"/>
<keyword evidence="2" id="KW-0597">Phosphoprotein</keyword>
<evidence type="ECO:0000313" key="10">
    <source>
        <dbReference type="EMBL" id="CAH3025769.1"/>
    </source>
</evidence>
<feature type="transmembrane region" description="Helical" evidence="8">
    <location>
        <begin position="155"/>
        <end position="173"/>
    </location>
</feature>
<evidence type="ECO:0000259" key="9">
    <source>
        <dbReference type="Pfam" id="PF25987"/>
    </source>
</evidence>
<evidence type="ECO:0000256" key="1">
    <source>
        <dbReference type="ARBA" id="ARBA00004141"/>
    </source>
</evidence>
<keyword evidence="5 8" id="KW-1133">Transmembrane helix</keyword>
<organism evidence="10 11">
    <name type="scientific">Porites evermanni</name>
    <dbReference type="NCBI Taxonomy" id="104178"/>
    <lineage>
        <taxon>Eukaryota</taxon>
        <taxon>Metazoa</taxon>
        <taxon>Cnidaria</taxon>
        <taxon>Anthozoa</taxon>
        <taxon>Hexacorallia</taxon>
        <taxon>Scleractinia</taxon>
        <taxon>Fungiina</taxon>
        <taxon>Poritidae</taxon>
        <taxon>Porites</taxon>
    </lineage>
</organism>
<evidence type="ECO:0000256" key="6">
    <source>
        <dbReference type="ARBA" id="ARBA00023136"/>
    </source>
</evidence>
<dbReference type="Proteomes" id="UP001159427">
    <property type="component" value="Unassembled WGS sequence"/>
</dbReference>
<evidence type="ECO:0000256" key="4">
    <source>
        <dbReference type="ARBA" id="ARBA00022729"/>
    </source>
</evidence>
<comment type="caution">
    <text evidence="10">The sequence shown here is derived from an EMBL/GenBank/DDBJ whole genome shotgun (WGS) entry which is preliminary data.</text>
</comment>
<feature type="transmembrane region" description="Helical" evidence="8">
    <location>
        <begin position="254"/>
        <end position="278"/>
    </location>
</feature>
<feature type="transmembrane region" description="Helical" evidence="8">
    <location>
        <begin position="290"/>
        <end position="312"/>
    </location>
</feature>
<evidence type="ECO:0000256" key="5">
    <source>
        <dbReference type="ARBA" id="ARBA00022989"/>
    </source>
</evidence>